<evidence type="ECO:0000313" key="2">
    <source>
        <dbReference type="Proteomes" id="UP000630887"/>
    </source>
</evidence>
<organism evidence="1 2">
    <name type="scientific">Catellatospora coxensis</name>
    <dbReference type="NCBI Taxonomy" id="310354"/>
    <lineage>
        <taxon>Bacteria</taxon>
        <taxon>Bacillati</taxon>
        <taxon>Actinomycetota</taxon>
        <taxon>Actinomycetes</taxon>
        <taxon>Micromonosporales</taxon>
        <taxon>Micromonosporaceae</taxon>
        <taxon>Catellatospora</taxon>
    </lineage>
</organism>
<accession>A0A8J3LA93</accession>
<dbReference type="AlphaFoldDB" id="A0A8J3LA93"/>
<name>A0A8J3LA93_9ACTN</name>
<sequence>MKCVDYLVVKDTNGYIRYRHFHALAELGDATAAVEMLDSAVTCGFMSLQLLRQEEILGPRRLDGP</sequence>
<proteinExistence type="predicted"/>
<dbReference type="EMBL" id="BONI01000105">
    <property type="protein sequence ID" value="GIG10900.1"/>
    <property type="molecule type" value="Genomic_DNA"/>
</dbReference>
<gene>
    <name evidence="1" type="ORF">Cco03nite_76000</name>
</gene>
<protein>
    <submittedName>
        <fullName evidence="1">Uncharacterized protein</fullName>
    </submittedName>
</protein>
<reference evidence="1 2" key="1">
    <citation type="submission" date="2021-01" db="EMBL/GenBank/DDBJ databases">
        <title>Whole genome shotgun sequence of Catellatospora coxensis NBRC 107359.</title>
        <authorList>
            <person name="Komaki H."/>
            <person name="Tamura T."/>
        </authorList>
    </citation>
    <scope>NUCLEOTIDE SEQUENCE [LARGE SCALE GENOMIC DNA]</scope>
    <source>
        <strain evidence="1 2">NBRC 107359</strain>
    </source>
</reference>
<keyword evidence="2" id="KW-1185">Reference proteome</keyword>
<evidence type="ECO:0000313" key="1">
    <source>
        <dbReference type="EMBL" id="GIG10900.1"/>
    </source>
</evidence>
<comment type="caution">
    <text evidence="1">The sequence shown here is derived from an EMBL/GenBank/DDBJ whole genome shotgun (WGS) entry which is preliminary data.</text>
</comment>
<dbReference type="Proteomes" id="UP000630887">
    <property type="component" value="Unassembled WGS sequence"/>
</dbReference>